<comment type="caution">
    <text evidence="3">The sequence shown here is derived from an EMBL/GenBank/DDBJ whole genome shotgun (WGS) entry which is preliminary data.</text>
</comment>
<evidence type="ECO:0000313" key="4">
    <source>
        <dbReference type="Proteomes" id="UP000824890"/>
    </source>
</evidence>
<feature type="domain" description="DUF3444" evidence="2">
    <location>
        <begin position="2215"/>
        <end position="2425"/>
    </location>
</feature>
<feature type="compositionally biased region" description="Basic and acidic residues" evidence="1">
    <location>
        <begin position="778"/>
        <end position="787"/>
    </location>
</feature>
<feature type="domain" description="DUF3444" evidence="2">
    <location>
        <begin position="1719"/>
        <end position="1923"/>
    </location>
</feature>
<sequence>MEETNRDGDGELYPSGVEQVPAEKRKREGLVSGEREAEEVILVGDTKAIKILGFDGGELSQSQSQRSLFSKRQAFEVQNNMNLKGSLLKEESGEEPARGKQDYSTFNDFDKLREERNFAVGQTWALYDDKVDGMPRLYAQITKLSVPGSCLSVTWLEPDPDDKEELQGYEKDLPVSVGWFKLGKTEDIKDHRRFSHLVHCNEGSSSAGRRFSVYPREGETWAIFKGRYKRDNSWSYRDIDWSADPGSHRKYNYQFVEIVPEEDAHTDAPPVGFLHKAKGFSNVFCRFAKEVVKSYIQCSHTEQFSHRVPSFKTTGIEAEGVPRGAYELDPAALPENIKEIDVPLHLLEEANSEEEDNKHSQCVYFASKGITFQTGQVWSFGSGDDNLPRYYGKIQKITFVQAFEQDPVVKLHIGRLKARPIKGVIQWIDKEMPIGCGNFRARKVLEIFTDLDVFSRLISQGSSGDGDDYSIMPKAGDVWAIYRNWSNGIEVADLQSQSYDLVEVLDDKVGYEVLLLALDDGFESVDSKGFGSVYVAATEHWMDGEDVRFTVPECELLRFSHRVHTWKVTKEMHGVLQEMDITINGVTETWINKESPSSDQTPPPSTAIQKFWTWCTECMAWYRLHRCFLHKSNTCRSCNKEFLAREIPRHGLLPGKDSSKDVMHKRVLIKRLLGIQQSHPVASNTRPSFWTTCRNCGHRERFLKLYVDKWFVCEKCHGETIAMEVLASSGEVLFNKLFLELKPGRKKNYSSGLSCGVKVVGEKRKREEVAALSQNHSKPVDNNRRGFNDNGDEASSSGNAKVDDNFGLCDSSSGSNVKPKIADLKFNDFDKLRGEVNFAVGQVCALYDTTDKVPRQYALIRKVSVPSFGLRITYLEPDPDDEKEIQWFEEDLPVSDGKFRLGKNQNTQERSLFSHVIHCNEGGSNSGHFTVSPRKGETWALFKNWDINWSSEPDSHRNYEYKFVEILSDYYTDGAACVSVALLHKAKGFASVFFRMGTGEADTSQILPQNMYQFSHMIPSFKLTGTEAKGVPKYAYELDQAALPEKIAEVTVPSHLLAAPKPKPKELSFTINGKVFRAGQIWSYIGCFDNMPRNYCRIYKISLTQAFEQAPIYKMHAFRFKATPFPKDIIPWKEERYGEKKMPVGWGTYFLTQGSLALTPDRFSHLIVPGTSKGSNEYTILPKIGEVWAIYRFWTPYLSADEMEKNYVDYGIVEVLDDAFDYKVLALEPALQFKEDVRKKRVFRAAESKPLDFDDDDDGSGVIFTIPRSKMLRFSHQIAASRVVKEIDGELKELFELDSTAVPDPKRRKLLDSLMDITIMNELHREKEASETSTTAQSSDRSMVWTICPFCSVRYKSYISLLNKPTRCQSCYLKFLASESLVKGTTTMDKATQTSLSTIEKSMCSQNHITRSNVVAPTPKSQVQPQTATSSLSPRLCAMCPFCKLKYRFPIKWTNKWFVCKCKKKFKTVEVSSSSPQQKAATSKIQATHFSGKASSPGLSCAVKVGEKRQMNECGESYNAGNCSALHKNKRVTSDSGDAREDSESVKQVHVVDLSTTEDPISNAINLNQKMDRNQDTQVGTVVENSEDVVDNNRRGFNDNGDAGRQEGKKRWGKQLHQVNCSEVALPNIIGNSANLEVNKHSEDVLDKPVDNNRRGFNDDGDAAGRLEASEWGKQLCEADRPEVTLPNVISNNQKLNEKNKTPGLCDSGSGDDVPVQPKMSECAGLKFNDFNKRREDAKFSECQAWALYDKADGMPRQYALIRKVSSPSFGLRITYLEPDPVDEKEIQWFEEDLPVSVGNFRFGKNQNTKDLSIFSHAIRCQGSIMTGNFTVSPRKGETWALFKNWDIINWSSEPDFHRSYEYDIVEILSNTTDEGVSVAFLHKAKGFASVFFRMGASEAEVIQIPSHSLYRFSHMISSFKMKRVDVKGVPKDAYELDQAALPKAIEERVVPLHLYAETKPEALCFPNKGKVFQTGQIWSFYSGCNDSLPLHYCRIQKITLVQAFEEEPVFKLHVGRLKAKPFDEEVIQWEDKRMPVGCGTFLVRRINDVITADDGSEYTVLPKIGEVWAVYRFWTCKKEFKDVGCCEYDIVQVLDDNLGYKVLALEHVLSSSEGGEKRILFRAAESRHRDCDDEDGREVIFTIPKSKILRFSHQVPASRVTEEMQGELREVFEVDYRALPANRKRSITENCSAEQNNRRGYNVTERGEGLMIQPESTECAGPKFNDFEKLRENANYAAGETWALYDTADGMPREYAKIRRVSAPSFGLRITYLEPDPDNEKEIQWFEQDLPVSVGKFRLGSSENTKDRSRFSHPIQIQCNEGGTNSGHFTVSPRKGETWALFKNWDIIKWSSEPDSHRSFEYEFVQILSDYADGAGVYVSYLHKAKGFASVFFRVGTGPEDILLILAHSLYRFSHRIPSFKLTGFKGKDAYELDQAALPKTILPTNSVRTESIKARPSTLLGRGTFSRLIWSFYSGNDDLPLHYCKIQKITYTQVLEQEPVLKLHISRLKKATPSPKDVIDWEDGKMPLGCGTYYPKTVLEIITPDAVSHQVMMPQISLGGKEYTILPKTGEVWVIYRYWRRDIEAERLDYCTYNIVQVLDDTLDYKVLLLGRESGHDRGEFYEISWFKEVKKYQHYDDDGWAEPIFTIPKTERLRFSHQVPASRVTKERFGDLEDLFKVESRALPINLLGH</sequence>
<name>A0ABQ8A7E7_BRANA</name>
<protein>
    <recommendedName>
        <fullName evidence="2">DUF3444 domain-containing protein</fullName>
    </recommendedName>
</protein>
<evidence type="ECO:0000256" key="1">
    <source>
        <dbReference type="SAM" id="MobiDB-lite"/>
    </source>
</evidence>
<feature type="domain" description="DUF3444" evidence="2">
    <location>
        <begin position="103"/>
        <end position="316"/>
    </location>
</feature>
<evidence type="ECO:0000259" key="2">
    <source>
        <dbReference type="Pfam" id="PF11926"/>
    </source>
</evidence>
<feature type="domain" description="DUF3444" evidence="2">
    <location>
        <begin position="358"/>
        <end position="571"/>
    </location>
</feature>
<organism evidence="3 4">
    <name type="scientific">Brassica napus</name>
    <name type="common">Rape</name>
    <dbReference type="NCBI Taxonomy" id="3708"/>
    <lineage>
        <taxon>Eukaryota</taxon>
        <taxon>Viridiplantae</taxon>
        <taxon>Streptophyta</taxon>
        <taxon>Embryophyta</taxon>
        <taxon>Tracheophyta</taxon>
        <taxon>Spermatophyta</taxon>
        <taxon>Magnoliopsida</taxon>
        <taxon>eudicotyledons</taxon>
        <taxon>Gunneridae</taxon>
        <taxon>Pentapetalae</taxon>
        <taxon>rosids</taxon>
        <taxon>malvids</taxon>
        <taxon>Brassicales</taxon>
        <taxon>Brassicaceae</taxon>
        <taxon>Brassiceae</taxon>
        <taxon>Brassica</taxon>
    </lineage>
</organism>
<dbReference type="EMBL" id="JAGKQM010000013">
    <property type="protein sequence ID" value="KAH0888464.1"/>
    <property type="molecule type" value="Genomic_DNA"/>
</dbReference>
<dbReference type="Proteomes" id="UP000824890">
    <property type="component" value="Unassembled WGS sequence"/>
</dbReference>
<dbReference type="PANTHER" id="PTHR45089:SF50">
    <property type="entry name" value="DNAJ HEAT SHOCK AMINO-TERMINAL DOMAIN PROTEIN-RELATED"/>
    <property type="match status" value="1"/>
</dbReference>
<gene>
    <name evidence="3" type="ORF">HID58_050893</name>
</gene>
<feature type="domain" description="DUF3444" evidence="2">
    <location>
        <begin position="1068"/>
        <end position="1285"/>
    </location>
</feature>
<feature type="region of interest" description="Disordered" evidence="1">
    <location>
        <begin position="770"/>
        <end position="799"/>
    </location>
</feature>
<evidence type="ECO:0000313" key="3">
    <source>
        <dbReference type="EMBL" id="KAH0888464.1"/>
    </source>
</evidence>
<dbReference type="Pfam" id="PF11926">
    <property type="entry name" value="DUF3444"/>
    <property type="match status" value="8"/>
</dbReference>
<reference evidence="3 4" key="1">
    <citation type="submission" date="2021-05" db="EMBL/GenBank/DDBJ databases">
        <title>Genome Assembly of Synthetic Allotetraploid Brassica napus Reveals Homoeologous Exchanges between Subgenomes.</title>
        <authorList>
            <person name="Davis J.T."/>
        </authorList>
    </citation>
    <scope>NUCLEOTIDE SEQUENCE [LARGE SCALE GENOMIC DNA]</scope>
    <source>
        <strain evidence="4">cv. Da-Ae</strain>
        <tissue evidence="3">Seedling</tissue>
    </source>
</reference>
<feature type="compositionally biased region" description="Basic and acidic residues" evidence="1">
    <location>
        <begin position="21"/>
        <end position="32"/>
    </location>
</feature>
<keyword evidence="4" id="KW-1185">Reference proteome</keyword>
<feature type="region of interest" description="Disordered" evidence="1">
    <location>
        <begin position="1591"/>
        <end position="1611"/>
    </location>
</feature>
<feature type="compositionally biased region" description="Basic and acidic residues" evidence="1">
    <location>
        <begin position="1591"/>
        <end position="1610"/>
    </location>
</feature>
<feature type="domain" description="DUF3444" evidence="2">
    <location>
        <begin position="2471"/>
        <end position="2670"/>
    </location>
</feature>
<dbReference type="PANTHER" id="PTHR45089">
    <property type="entry name" value="DNAJ HEAT SHOCK AMINO-TERMINAL DOMAIN PROTEIN-RELATED"/>
    <property type="match status" value="1"/>
</dbReference>
<feature type="domain" description="DUF3444" evidence="2">
    <location>
        <begin position="820"/>
        <end position="1027"/>
    </location>
</feature>
<proteinExistence type="predicted"/>
<feature type="region of interest" description="Disordered" evidence="1">
    <location>
        <begin position="1"/>
        <end position="32"/>
    </location>
</feature>
<dbReference type="InterPro" id="IPR024593">
    <property type="entry name" value="DUF3444"/>
</dbReference>
<accession>A0ABQ8A7E7</accession>
<feature type="domain" description="DUF3444" evidence="2">
    <location>
        <begin position="1960"/>
        <end position="2164"/>
    </location>
</feature>